<dbReference type="InParanoid" id="A0A2R6QD41"/>
<accession>A0A2R6QD41</accession>
<name>A0A2R6QD41_ACTCC</name>
<gene>
    <name evidence="1" type="ORF">CEY00_Acc19311</name>
</gene>
<dbReference type="EMBL" id="NKQK01000017">
    <property type="protein sequence ID" value="PSS06009.1"/>
    <property type="molecule type" value="Genomic_DNA"/>
</dbReference>
<protein>
    <submittedName>
        <fullName evidence="1">Location of vulva defective 1 like</fullName>
    </submittedName>
</protein>
<proteinExistence type="predicted"/>
<comment type="caution">
    <text evidence="1">The sequence shown here is derived from an EMBL/GenBank/DDBJ whole genome shotgun (WGS) entry which is preliminary data.</text>
</comment>
<sequence length="153" mass="17432">MKRDNQLPVSKKTKPSGVTWSDVDLETLEYRLLRIRGEVMDGRFEKGEVKVEYENTDHDYRRVLEVMEAESPNLREIIEVQRAMRLVKQDEARVEVVGALDGESKGIAPEEHHFQPSSGKFRGGTSRWGVLLRMEVDLVEVGAMLGAEVHQVV</sequence>
<dbReference type="Gramene" id="PSS06009">
    <property type="protein sequence ID" value="PSS06009"/>
    <property type="gene ID" value="CEY00_Acc19311"/>
</dbReference>
<reference evidence="1 2" key="1">
    <citation type="submission" date="2017-07" db="EMBL/GenBank/DDBJ databases">
        <title>An improved, manually edited Actinidia chinensis var. chinensis (kiwifruit) genome highlights the challenges associated with draft genomes and gene prediction in plants.</title>
        <authorList>
            <person name="Pilkington S."/>
            <person name="Crowhurst R."/>
            <person name="Hilario E."/>
            <person name="Nardozza S."/>
            <person name="Fraser L."/>
            <person name="Peng Y."/>
            <person name="Gunaseelan K."/>
            <person name="Simpson R."/>
            <person name="Tahir J."/>
            <person name="Deroles S."/>
            <person name="Templeton K."/>
            <person name="Luo Z."/>
            <person name="Davy M."/>
            <person name="Cheng C."/>
            <person name="Mcneilage M."/>
            <person name="Scaglione D."/>
            <person name="Liu Y."/>
            <person name="Zhang Q."/>
            <person name="Datson P."/>
            <person name="De Silva N."/>
            <person name="Gardiner S."/>
            <person name="Bassett H."/>
            <person name="Chagne D."/>
            <person name="Mccallum J."/>
            <person name="Dzierzon H."/>
            <person name="Deng C."/>
            <person name="Wang Y.-Y."/>
            <person name="Barron N."/>
            <person name="Manako K."/>
            <person name="Bowen J."/>
            <person name="Foster T."/>
            <person name="Erridge Z."/>
            <person name="Tiffin H."/>
            <person name="Waite C."/>
            <person name="Davies K."/>
            <person name="Grierson E."/>
            <person name="Laing W."/>
            <person name="Kirk R."/>
            <person name="Chen X."/>
            <person name="Wood M."/>
            <person name="Montefiori M."/>
            <person name="Brummell D."/>
            <person name="Schwinn K."/>
            <person name="Catanach A."/>
            <person name="Fullerton C."/>
            <person name="Li D."/>
            <person name="Meiyalaghan S."/>
            <person name="Nieuwenhuizen N."/>
            <person name="Read N."/>
            <person name="Prakash R."/>
            <person name="Hunter D."/>
            <person name="Zhang H."/>
            <person name="Mckenzie M."/>
            <person name="Knabel M."/>
            <person name="Harris A."/>
            <person name="Allan A."/>
            <person name="Chen A."/>
            <person name="Janssen B."/>
            <person name="Plunkett B."/>
            <person name="Dwamena C."/>
            <person name="Voogd C."/>
            <person name="Leif D."/>
            <person name="Lafferty D."/>
            <person name="Souleyre E."/>
            <person name="Varkonyi-Gasic E."/>
            <person name="Gambi F."/>
            <person name="Hanley J."/>
            <person name="Yao J.-L."/>
            <person name="Cheung J."/>
            <person name="David K."/>
            <person name="Warren B."/>
            <person name="Marsh K."/>
            <person name="Snowden K."/>
            <person name="Lin-Wang K."/>
            <person name="Brian L."/>
            <person name="Martinez-Sanchez M."/>
            <person name="Wang M."/>
            <person name="Ileperuma N."/>
            <person name="Macnee N."/>
            <person name="Campin R."/>
            <person name="Mcatee P."/>
            <person name="Drummond R."/>
            <person name="Espley R."/>
            <person name="Ireland H."/>
            <person name="Wu R."/>
            <person name="Atkinson R."/>
            <person name="Karunairetnam S."/>
            <person name="Bulley S."/>
            <person name="Chunkath S."/>
            <person name="Hanley Z."/>
            <person name="Storey R."/>
            <person name="Thrimawithana A."/>
            <person name="Thomson S."/>
            <person name="David C."/>
            <person name="Testolin R."/>
        </authorList>
    </citation>
    <scope>NUCLEOTIDE SEQUENCE [LARGE SCALE GENOMIC DNA]</scope>
    <source>
        <strain evidence="2">cv. Red5</strain>
        <tissue evidence="1">Young leaf</tissue>
    </source>
</reference>
<dbReference type="Proteomes" id="UP000241394">
    <property type="component" value="Chromosome LG17"/>
</dbReference>
<reference evidence="2" key="2">
    <citation type="journal article" date="2018" name="BMC Genomics">
        <title>A manually annotated Actinidia chinensis var. chinensis (kiwifruit) genome highlights the challenges associated with draft genomes and gene prediction in plants.</title>
        <authorList>
            <person name="Pilkington S.M."/>
            <person name="Crowhurst R."/>
            <person name="Hilario E."/>
            <person name="Nardozza S."/>
            <person name="Fraser L."/>
            <person name="Peng Y."/>
            <person name="Gunaseelan K."/>
            <person name="Simpson R."/>
            <person name="Tahir J."/>
            <person name="Deroles S.C."/>
            <person name="Templeton K."/>
            <person name="Luo Z."/>
            <person name="Davy M."/>
            <person name="Cheng C."/>
            <person name="McNeilage M."/>
            <person name="Scaglione D."/>
            <person name="Liu Y."/>
            <person name="Zhang Q."/>
            <person name="Datson P."/>
            <person name="De Silva N."/>
            <person name="Gardiner S.E."/>
            <person name="Bassett H."/>
            <person name="Chagne D."/>
            <person name="McCallum J."/>
            <person name="Dzierzon H."/>
            <person name="Deng C."/>
            <person name="Wang Y.Y."/>
            <person name="Barron L."/>
            <person name="Manako K."/>
            <person name="Bowen J."/>
            <person name="Foster T.M."/>
            <person name="Erridge Z.A."/>
            <person name="Tiffin H."/>
            <person name="Waite C.N."/>
            <person name="Davies K.M."/>
            <person name="Grierson E.P."/>
            <person name="Laing W.A."/>
            <person name="Kirk R."/>
            <person name="Chen X."/>
            <person name="Wood M."/>
            <person name="Montefiori M."/>
            <person name="Brummell D.A."/>
            <person name="Schwinn K.E."/>
            <person name="Catanach A."/>
            <person name="Fullerton C."/>
            <person name="Li D."/>
            <person name="Meiyalaghan S."/>
            <person name="Nieuwenhuizen N."/>
            <person name="Read N."/>
            <person name="Prakash R."/>
            <person name="Hunter D."/>
            <person name="Zhang H."/>
            <person name="McKenzie M."/>
            <person name="Knabel M."/>
            <person name="Harris A."/>
            <person name="Allan A.C."/>
            <person name="Gleave A."/>
            <person name="Chen A."/>
            <person name="Janssen B.J."/>
            <person name="Plunkett B."/>
            <person name="Ampomah-Dwamena C."/>
            <person name="Voogd C."/>
            <person name="Leif D."/>
            <person name="Lafferty D."/>
            <person name="Souleyre E.J.F."/>
            <person name="Varkonyi-Gasic E."/>
            <person name="Gambi F."/>
            <person name="Hanley J."/>
            <person name="Yao J.L."/>
            <person name="Cheung J."/>
            <person name="David K.M."/>
            <person name="Warren B."/>
            <person name="Marsh K."/>
            <person name="Snowden K.C."/>
            <person name="Lin-Wang K."/>
            <person name="Brian L."/>
            <person name="Martinez-Sanchez M."/>
            <person name="Wang M."/>
            <person name="Ileperuma N."/>
            <person name="Macnee N."/>
            <person name="Campin R."/>
            <person name="McAtee P."/>
            <person name="Drummond R.S.M."/>
            <person name="Espley R.V."/>
            <person name="Ireland H.S."/>
            <person name="Wu R."/>
            <person name="Atkinson R.G."/>
            <person name="Karunairetnam S."/>
            <person name="Bulley S."/>
            <person name="Chunkath S."/>
            <person name="Hanley Z."/>
            <person name="Storey R."/>
            <person name="Thrimawithana A.H."/>
            <person name="Thomson S."/>
            <person name="David C."/>
            <person name="Testolin R."/>
            <person name="Huang H."/>
            <person name="Hellens R.P."/>
            <person name="Schaffer R.J."/>
        </authorList>
    </citation>
    <scope>NUCLEOTIDE SEQUENCE [LARGE SCALE GENOMIC DNA]</scope>
    <source>
        <strain evidence="2">cv. Red5</strain>
    </source>
</reference>
<keyword evidence="2" id="KW-1185">Reference proteome</keyword>
<evidence type="ECO:0000313" key="1">
    <source>
        <dbReference type="EMBL" id="PSS06009.1"/>
    </source>
</evidence>
<evidence type="ECO:0000313" key="2">
    <source>
        <dbReference type="Proteomes" id="UP000241394"/>
    </source>
</evidence>
<dbReference type="AlphaFoldDB" id="A0A2R6QD41"/>
<organism evidence="1 2">
    <name type="scientific">Actinidia chinensis var. chinensis</name>
    <name type="common">Chinese soft-hair kiwi</name>
    <dbReference type="NCBI Taxonomy" id="1590841"/>
    <lineage>
        <taxon>Eukaryota</taxon>
        <taxon>Viridiplantae</taxon>
        <taxon>Streptophyta</taxon>
        <taxon>Embryophyta</taxon>
        <taxon>Tracheophyta</taxon>
        <taxon>Spermatophyta</taxon>
        <taxon>Magnoliopsida</taxon>
        <taxon>eudicotyledons</taxon>
        <taxon>Gunneridae</taxon>
        <taxon>Pentapetalae</taxon>
        <taxon>asterids</taxon>
        <taxon>Ericales</taxon>
        <taxon>Actinidiaceae</taxon>
        <taxon>Actinidia</taxon>
    </lineage>
</organism>